<comment type="similarity">
    <text evidence="3">Belongs to the 2-oxoacid dehydrogenase family.</text>
</comment>
<dbReference type="CDD" id="cd06849">
    <property type="entry name" value="lipoyl_domain"/>
    <property type="match status" value="1"/>
</dbReference>
<evidence type="ECO:0000259" key="12">
    <source>
        <dbReference type="PROSITE" id="PS50968"/>
    </source>
</evidence>
<feature type="domain" description="Lipoyl-binding" evidence="12">
    <location>
        <begin position="67"/>
        <end position="142"/>
    </location>
</feature>
<keyword evidence="6" id="KW-0808">Transferase</keyword>
<dbReference type="SUPFAM" id="SSF52777">
    <property type="entry name" value="CoA-dependent acyltransferases"/>
    <property type="match status" value="1"/>
</dbReference>
<evidence type="ECO:0000256" key="10">
    <source>
        <dbReference type="ARBA" id="ARBA00032406"/>
    </source>
</evidence>
<dbReference type="GO" id="GO:0004149">
    <property type="term" value="F:dihydrolipoyllysine-residue succinyltransferase activity"/>
    <property type="evidence" value="ECO:0007669"/>
    <property type="project" value="UniProtKB-EC"/>
</dbReference>
<evidence type="ECO:0000256" key="7">
    <source>
        <dbReference type="ARBA" id="ARBA00022823"/>
    </source>
</evidence>
<dbReference type="NCBIfam" id="TIGR01347">
    <property type="entry name" value="sucB"/>
    <property type="match status" value="1"/>
</dbReference>
<gene>
    <name evidence="13" type="ORF">N7509_011239</name>
</gene>
<dbReference type="InterPro" id="IPR000089">
    <property type="entry name" value="Biotin_lipoyl"/>
</dbReference>
<dbReference type="GO" id="GO:0005739">
    <property type="term" value="C:mitochondrion"/>
    <property type="evidence" value="ECO:0007669"/>
    <property type="project" value="TreeGrafter"/>
</dbReference>
<reference evidence="13" key="2">
    <citation type="journal article" date="2023" name="IMA Fungus">
        <title>Comparative genomic study of the Penicillium genus elucidates a diverse pangenome and 15 lateral gene transfer events.</title>
        <authorList>
            <person name="Petersen C."/>
            <person name="Sorensen T."/>
            <person name="Nielsen M.R."/>
            <person name="Sondergaard T.E."/>
            <person name="Sorensen J.L."/>
            <person name="Fitzpatrick D.A."/>
            <person name="Frisvad J.C."/>
            <person name="Nielsen K.L."/>
        </authorList>
    </citation>
    <scope>NUCLEOTIDE SEQUENCE</scope>
    <source>
        <strain evidence="13">IBT 29677</strain>
    </source>
</reference>
<feature type="compositionally biased region" description="Polar residues" evidence="11">
    <location>
        <begin position="180"/>
        <end position="194"/>
    </location>
</feature>
<dbReference type="InterPro" id="IPR011053">
    <property type="entry name" value="Single_hybrid_motif"/>
</dbReference>
<keyword evidence="5" id="KW-0816">Tricarboxylic acid cycle</keyword>
<dbReference type="InterPro" id="IPR006255">
    <property type="entry name" value="SucB"/>
</dbReference>
<dbReference type="Proteomes" id="UP001147747">
    <property type="component" value="Unassembled WGS sequence"/>
</dbReference>
<keyword evidence="8" id="KW-0809">Transit peptide</keyword>
<dbReference type="InterPro" id="IPR050537">
    <property type="entry name" value="2-oxoacid_dehydrogenase"/>
</dbReference>
<comment type="pathway">
    <text evidence="2">Amino-acid degradation; L-lysine degradation via saccharopine pathway; glutaryl-CoA from L-lysine: step 6/6.</text>
</comment>
<dbReference type="Pfam" id="PF00364">
    <property type="entry name" value="Biotin_lipoyl"/>
    <property type="match status" value="1"/>
</dbReference>
<evidence type="ECO:0000256" key="9">
    <source>
        <dbReference type="ARBA" id="ARBA00023315"/>
    </source>
</evidence>
<sequence length="447" mass="48989">MPLRFPLAAAPRTVRLLRVPQIPRRLIFSTRSSPSKHSRIGPKSNNFLIQSQPQHLFSSSSQRCSTNTVVRVPAMAESITEGTLVQLTKQIGDYVEQDEELATIETDKIDVAVNAPHSGVIQRLLASEGDTVTVDQSIVELQRADSTSSEKSSSTEKQECDSEIAKRERETATEPVASSPVESTENRPSSTHTAKGSRPIQDAVQEEPGSGAKHERGETRIKMTRIRKKTAEHLKQSQNTAAFLTTFNEVDMSKLMDFRKMNKDSVLKQHGIKLGYMGAMARASALALGEIPAVNAAIEDGDTIVYRGYVDLSVAAAIPKGLVTPVLRNIESMGLVEIEKNISKLVAKARDGKLTMDDLTGGSFTISNSGVWGSLFGTPIINMPQTAVLGVYGIQDRPVSVNNQVEIRPMMYIALTYDHRIIDGREAVKFLTLVKGYLEDPNTMLLQ</sequence>
<dbReference type="InterPro" id="IPR001078">
    <property type="entry name" value="2-oxoacid_DH_actylTfrase"/>
</dbReference>
<evidence type="ECO:0000256" key="1">
    <source>
        <dbReference type="ARBA" id="ARBA00001938"/>
    </source>
</evidence>
<protein>
    <recommendedName>
        <fullName evidence="4">dihydrolipoyllysine-residue succinyltransferase</fullName>
        <ecNumber evidence="4">2.3.1.61</ecNumber>
    </recommendedName>
    <alternativeName>
        <fullName evidence="10">2-oxoglutarate dehydrogenase complex component E2</fullName>
    </alternativeName>
</protein>
<dbReference type="InterPro" id="IPR003016">
    <property type="entry name" value="2-oxoA_DH_lipoyl-BS"/>
</dbReference>
<evidence type="ECO:0000313" key="14">
    <source>
        <dbReference type="Proteomes" id="UP001147747"/>
    </source>
</evidence>
<dbReference type="PROSITE" id="PS50968">
    <property type="entry name" value="BIOTINYL_LIPOYL"/>
    <property type="match status" value="1"/>
</dbReference>
<dbReference type="Pfam" id="PF00198">
    <property type="entry name" value="2-oxoacid_dh"/>
    <property type="match status" value="1"/>
</dbReference>
<comment type="cofactor">
    <cofactor evidence="1">
        <name>(R)-lipoate</name>
        <dbReference type="ChEBI" id="CHEBI:83088"/>
    </cofactor>
</comment>
<name>A0A9X0B5C0_9EURO</name>
<dbReference type="Gene3D" id="3.30.559.10">
    <property type="entry name" value="Chloramphenicol acetyltransferase-like domain"/>
    <property type="match status" value="1"/>
</dbReference>
<feature type="region of interest" description="Disordered" evidence="11">
    <location>
        <begin position="142"/>
        <end position="221"/>
    </location>
</feature>
<dbReference type="PANTHER" id="PTHR43416">
    <property type="entry name" value="DIHYDROLIPOYLLYSINE-RESIDUE SUCCINYLTRANSFERASE COMPONENT OF 2-OXOGLUTARATE DEHYDROGENASE COMPLEX, MITOCHONDRIAL-RELATED"/>
    <property type="match status" value="1"/>
</dbReference>
<dbReference type="GeneID" id="81374856"/>
<keyword evidence="9" id="KW-0012">Acyltransferase</keyword>
<keyword evidence="14" id="KW-1185">Reference proteome</keyword>
<dbReference type="EC" id="2.3.1.61" evidence="4"/>
<evidence type="ECO:0000313" key="13">
    <source>
        <dbReference type="EMBL" id="KAJ5388698.1"/>
    </source>
</evidence>
<accession>A0A9X0B5C0</accession>
<evidence type="ECO:0000256" key="2">
    <source>
        <dbReference type="ARBA" id="ARBA00005145"/>
    </source>
</evidence>
<dbReference type="SUPFAM" id="SSF51230">
    <property type="entry name" value="Single hybrid motif"/>
    <property type="match status" value="1"/>
</dbReference>
<dbReference type="PROSITE" id="PS00189">
    <property type="entry name" value="LIPOYL"/>
    <property type="match status" value="1"/>
</dbReference>
<reference evidence="13" key="1">
    <citation type="submission" date="2022-12" db="EMBL/GenBank/DDBJ databases">
        <authorList>
            <person name="Petersen C."/>
        </authorList>
    </citation>
    <scope>NUCLEOTIDE SEQUENCE</scope>
    <source>
        <strain evidence="13">IBT 29677</strain>
    </source>
</reference>
<dbReference type="AlphaFoldDB" id="A0A9X0B5C0"/>
<dbReference type="GO" id="GO:0045252">
    <property type="term" value="C:oxoglutarate dehydrogenase complex"/>
    <property type="evidence" value="ECO:0007669"/>
    <property type="project" value="InterPro"/>
</dbReference>
<dbReference type="InterPro" id="IPR023213">
    <property type="entry name" value="CAT-like_dom_sf"/>
</dbReference>
<dbReference type="OrthoDB" id="5391403at2759"/>
<organism evidence="13 14">
    <name type="scientific">Penicillium cosmopolitanum</name>
    <dbReference type="NCBI Taxonomy" id="1131564"/>
    <lineage>
        <taxon>Eukaryota</taxon>
        <taxon>Fungi</taxon>
        <taxon>Dikarya</taxon>
        <taxon>Ascomycota</taxon>
        <taxon>Pezizomycotina</taxon>
        <taxon>Eurotiomycetes</taxon>
        <taxon>Eurotiomycetidae</taxon>
        <taxon>Eurotiales</taxon>
        <taxon>Aspergillaceae</taxon>
        <taxon>Penicillium</taxon>
    </lineage>
</organism>
<dbReference type="RefSeq" id="XP_056486496.1">
    <property type="nucleotide sequence ID" value="XM_056635876.1"/>
</dbReference>
<evidence type="ECO:0000256" key="11">
    <source>
        <dbReference type="SAM" id="MobiDB-lite"/>
    </source>
</evidence>
<evidence type="ECO:0000256" key="4">
    <source>
        <dbReference type="ARBA" id="ARBA00012945"/>
    </source>
</evidence>
<feature type="compositionally biased region" description="Basic and acidic residues" evidence="11">
    <location>
        <begin position="153"/>
        <end position="172"/>
    </location>
</feature>
<keyword evidence="7" id="KW-0450">Lipoyl</keyword>
<evidence type="ECO:0000256" key="6">
    <source>
        <dbReference type="ARBA" id="ARBA00022679"/>
    </source>
</evidence>
<evidence type="ECO:0000256" key="8">
    <source>
        <dbReference type="ARBA" id="ARBA00022946"/>
    </source>
</evidence>
<dbReference type="Gene3D" id="2.40.50.100">
    <property type="match status" value="1"/>
</dbReference>
<dbReference type="GO" id="GO:0006099">
    <property type="term" value="P:tricarboxylic acid cycle"/>
    <property type="evidence" value="ECO:0007669"/>
    <property type="project" value="UniProtKB-KW"/>
</dbReference>
<evidence type="ECO:0000256" key="3">
    <source>
        <dbReference type="ARBA" id="ARBA00007317"/>
    </source>
</evidence>
<comment type="caution">
    <text evidence="13">The sequence shown here is derived from an EMBL/GenBank/DDBJ whole genome shotgun (WGS) entry which is preliminary data.</text>
</comment>
<proteinExistence type="inferred from homology"/>
<dbReference type="EMBL" id="JAPZBU010000009">
    <property type="protein sequence ID" value="KAJ5388698.1"/>
    <property type="molecule type" value="Genomic_DNA"/>
</dbReference>
<evidence type="ECO:0000256" key="5">
    <source>
        <dbReference type="ARBA" id="ARBA00022532"/>
    </source>
</evidence>
<feature type="compositionally biased region" description="Basic and acidic residues" evidence="11">
    <location>
        <begin position="212"/>
        <end position="221"/>
    </location>
</feature>
<dbReference type="PANTHER" id="PTHR43416:SF5">
    <property type="entry name" value="DIHYDROLIPOYLLYSINE-RESIDUE SUCCINYLTRANSFERASE COMPONENT OF 2-OXOGLUTARATE DEHYDROGENASE COMPLEX, MITOCHONDRIAL"/>
    <property type="match status" value="1"/>
</dbReference>